<keyword evidence="3" id="KW-1185">Reference proteome</keyword>
<feature type="region of interest" description="Disordered" evidence="1">
    <location>
        <begin position="40"/>
        <end position="63"/>
    </location>
</feature>
<evidence type="ECO:0000256" key="1">
    <source>
        <dbReference type="SAM" id="MobiDB-lite"/>
    </source>
</evidence>
<sequence>MLATPNRLKRWVRRFLAPVSVLSIPVPIRTLPPPVADRFAQPVSPVRTDPRPPVKPADSDSETPLYARAESWEGEQGLRWLPPIEHAKRLLIWLQEPRAQTLTFAEVHNAYFEFCMEEWIAPIGWVAVARHFTGMTGGKRYRSAVDPRTGLREARERIYRIPACRAHAADPRDARAAPLGRPTGRVAVAPEQVPHEPMRRVA</sequence>
<dbReference type="Proteomes" id="UP000198795">
    <property type="component" value="Unassembled WGS sequence"/>
</dbReference>
<reference evidence="2 3" key="1">
    <citation type="submission" date="2016-10" db="EMBL/GenBank/DDBJ databases">
        <authorList>
            <person name="Varghese N."/>
            <person name="Submissions S."/>
        </authorList>
    </citation>
    <scope>NUCLEOTIDE SEQUENCE [LARGE SCALE GENOMIC DNA]</scope>
    <source>
        <strain evidence="2 3">CGMCC 1.6497</strain>
    </source>
</reference>
<protein>
    <submittedName>
        <fullName evidence="2">Uncharacterized protein</fullName>
    </submittedName>
</protein>
<proteinExistence type="predicted"/>
<name>A0A1H0SD31_9HYPH</name>
<evidence type="ECO:0000313" key="2">
    <source>
        <dbReference type="EMBL" id="SDP39620.1"/>
    </source>
</evidence>
<gene>
    <name evidence="2" type="ORF">SAMN04488061_2843</name>
</gene>
<organism evidence="2 3">
    <name type="scientific">Filomicrobium insigne</name>
    <dbReference type="NCBI Taxonomy" id="418854"/>
    <lineage>
        <taxon>Bacteria</taxon>
        <taxon>Pseudomonadati</taxon>
        <taxon>Pseudomonadota</taxon>
        <taxon>Alphaproteobacteria</taxon>
        <taxon>Hyphomicrobiales</taxon>
        <taxon>Hyphomicrobiaceae</taxon>
        <taxon>Filomicrobium</taxon>
    </lineage>
</organism>
<dbReference type="EMBL" id="FNJC01000004">
    <property type="protein sequence ID" value="SDP39620.1"/>
    <property type="molecule type" value="Genomic_DNA"/>
</dbReference>
<accession>A0A1H0SD31</accession>
<evidence type="ECO:0000313" key="3">
    <source>
        <dbReference type="Proteomes" id="UP000198795"/>
    </source>
</evidence>
<comment type="caution">
    <text evidence="2">The sequence shown here is derived from an EMBL/GenBank/DDBJ whole genome shotgun (WGS) entry which is preliminary data.</text>
</comment>